<evidence type="ECO:0000313" key="7">
    <source>
        <dbReference type="Proteomes" id="UP000062260"/>
    </source>
</evidence>
<sequence>MNLASQILTILMDQPGETLSGQRLADTFAVSRNAIWKTIKQLNQEGYQITSQGRSGYQLEKLYQRADSRQLQALLCHEPALPAIHIAVHDQVTSTNDLAKQFLIDHPQDIGLFISHQQTAGRGRQGRPFNSNLSHGLYFSLAFGPKQADPQLISLYTIAAATACCQALAPYLDQELKIKWVNDLFYQKRKVAGILCEGITDLENMRVSGLLVGIGLNLAGDFSQADPAIQKVAGTLFGHHLPDNFNENQFLASFLVYFYQYHKELAKKAFIPYYSDHLLGRGQRVSYQSAGQEEQGVILGINDMGHLLIDQGQGEVKELMSGEVHFGSQQFTS</sequence>
<dbReference type="GO" id="GO:0005524">
    <property type="term" value="F:ATP binding"/>
    <property type="evidence" value="ECO:0007669"/>
    <property type="project" value="UniProtKB-KW"/>
</dbReference>
<dbReference type="InterPro" id="IPR004408">
    <property type="entry name" value="Biotin_CoA_COase_ligase"/>
</dbReference>
<organism evidence="6 7">
    <name type="scientific">Aerococcus urinaehominis</name>
    <dbReference type="NCBI Taxonomy" id="128944"/>
    <lineage>
        <taxon>Bacteria</taxon>
        <taxon>Bacillati</taxon>
        <taxon>Bacillota</taxon>
        <taxon>Bacilli</taxon>
        <taxon>Lactobacillales</taxon>
        <taxon>Aerococcaceae</taxon>
        <taxon>Aerococcus</taxon>
    </lineage>
</organism>
<dbReference type="InterPro" id="IPR004143">
    <property type="entry name" value="BPL_LPL_catalytic"/>
</dbReference>
<dbReference type="GO" id="GO:0016740">
    <property type="term" value="F:transferase activity"/>
    <property type="evidence" value="ECO:0007669"/>
    <property type="project" value="UniProtKB-ARBA"/>
</dbReference>
<dbReference type="SUPFAM" id="SSF55681">
    <property type="entry name" value="Class II aaRS and biotin synthetases"/>
    <property type="match status" value="1"/>
</dbReference>
<keyword evidence="2" id="KW-0547">Nucleotide-binding</keyword>
<reference evidence="6 7" key="1">
    <citation type="journal article" date="2016" name="Genome Announc.">
        <title>Complete Genome Sequences of Aerococcus christensenii CCUG 28831T, Aerococcus sanguinicola CCUG 43001T, Aerococcus urinae CCUG 36881T, Aerococcus urinaeequi CCUG 28094T, Aerococcus urinaehominis CCUG 42038 BT, and Aerococcus viridans CCUG 4311T.</title>
        <authorList>
            <person name="Carkaci D."/>
            <person name="Dargis R."/>
            <person name="Nielsen X.C."/>
            <person name="Skovgaard O."/>
            <person name="Fuursted K."/>
            <person name="Christensen J.J."/>
        </authorList>
    </citation>
    <scope>NUCLEOTIDE SEQUENCE [LARGE SCALE GENOMIC DNA]</scope>
    <source>
        <strain evidence="6 7">CCUG42038B</strain>
    </source>
</reference>
<dbReference type="RefSeq" id="WP_067977887.1">
    <property type="nucleotide sequence ID" value="NZ_CP014163.1"/>
</dbReference>
<dbReference type="InterPro" id="IPR008988">
    <property type="entry name" value="Transcriptional_repressor_C"/>
</dbReference>
<dbReference type="GO" id="GO:0005737">
    <property type="term" value="C:cytoplasm"/>
    <property type="evidence" value="ECO:0007669"/>
    <property type="project" value="TreeGrafter"/>
</dbReference>
<evidence type="ECO:0000256" key="3">
    <source>
        <dbReference type="ARBA" id="ARBA00022840"/>
    </source>
</evidence>
<keyword evidence="1" id="KW-0436">Ligase</keyword>
<dbReference type="CDD" id="cd16442">
    <property type="entry name" value="BPL"/>
    <property type="match status" value="1"/>
</dbReference>
<evidence type="ECO:0000256" key="4">
    <source>
        <dbReference type="ARBA" id="ARBA00023267"/>
    </source>
</evidence>
<dbReference type="EC" id="6.3.4.15" evidence="5"/>
<dbReference type="Pfam" id="PF08279">
    <property type="entry name" value="HTH_11"/>
    <property type="match status" value="1"/>
</dbReference>
<dbReference type="InterPro" id="IPR045864">
    <property type="entry name" value="aa-tRNA-synth_II/BPL/LPL"/>
</dbReference>
<evidence type="ECO:0000256" key="2">
    <source>
        <dbReference type="ARBA" id="ARBA00022741"/>
    </source>
</evidence>
<dbReference type="InterPro" id="IPR003142">
    <property type="entry name" value="BPL_C"/>
</dbReference>
<gene>
    <name evidence="6" type="ORF">AWM75_02620</name>
</gene>
<dbReference type="InterPro" id="IPR013196">
    <property type="entry name" value="HTH_11"/>
</dbReference>
<dbReference type="NCBIfam" id="TIGR00121">
    <property type="entry name" value="birA_ligase"/>
    <property type="match status" value="1"/>
</dbReference>
<name>A0A0X8FKE9_9LACT</name>
<dbReference type="AlphaFoldDB" id="A0A0X8FKE9"/>
<evidence type="ECO:0000313" key="6">
    <source>
        <dbReference type="EMBL" id="AMB98956.1"/>
    </source>
</evidence>
<protein>
    <recommendedName>
        <fullName evidence="5">biotin--[biotin carboxyl-carrier protein] ligase</fullName>
        <ecNumber evidence="5">6.3.4.15</ecNumber>
    </recommendedName>
</protein>
<dbReference type="InterPro" id="IPR036388">
    <property type="entry name" value="WH-like_DNA-bd_sf"/>
</dbReference>
<dbReference type="SUPFAM" id="SSF50037">
    <property type="entry name" value="C-terminal domain of transcriptional repressors"/>
    <property type="match status" value="1"/>
</dbReference>
<evidence type="ECO:0000256" key="1">
    <source>
        <dbReference type="ARBA" id="ARBA00022598"/>
    </source>
</evidence>
<dbReference type="PANTHER" id="PTHR12835:SF5">
    <property type="entry name" value="BIOTIN--PROTEIN LIGASE"/>
    <property type="match status" value="1"/>
</dbReference>
<dbReference type="PROSITE" id="PS51733">
    <property type="entry name" value="BPL_LPL_CATALYTIC"/>
    <property type="match status" value="1"/>
</dbReference>
<evidence type="ECO:0000256" key="5">
    <source>
        <dbReference type="ARBA" id="ARBA00024227"/>
    </source>
</evidence>
<reference evidence="7" key="2">
    <citation type="submission" date="2016-01" db="EMBL/GenBank/DDBJ databases">
        <title>Six Aerococcus type strain genome sequencing and assembly using PacBio and Illumina Hiseq.</title>
        <authorList>
            <person name="Carkaci D."/>
            <person name="Dargis R."/>
            <person name="Nielsen X.C."/>
            <person name="Skovgaard O."/>
            <person name="Fuursted K."/>
            <person name="Christensen J.J."/>
        </authorList>
    </citation>
    <scope>NUCLEOTIDE SEQUENCE [LARGE SCALE GENOMIC DNA]</scope>
    <source>
        <strain evidence="7">CCUG42038B</strain>
    </source>
</reference>
<keyword evidence="4" id="KW-0092">Biotin</keyword>
<dbReference type="Pfam" id="PF03099">
    <property type="entry name" value="BPL_LplA_LipB"/>
    <property type="match status" value="1"/>
</dbReference>
<dbReference type="Pfam" id="PF02237">
    <property type="entry name" value="BPL_C"/>
    <property type="match status" value="1"/>
</dbReference>
<dbReference type="Gene3D" id="1.10.10.10">
    <property type="entry name" value="Winged helix-like DNA-binding domain superfamily/Winged helix DNA-binding domain"/>
    <property type="match status" value="1"/>
</dbReference>
<dbReference type="OrthoDB" id="9807064at2"/>
<accession>A0A0X8FKE9</accession>
<dbReference type="STRING" id="128944.AWM75_02620"/>
<dbReference type="EMBL" id="CP014163">
    <property type="protein sequence ID" value="AMB98956.1"/>
    <property type="molecule type" value="Genomic_DNA"/>
</dbReference>
<dbReference type="GO" id="GO:0009249">
    <property type="term" value="P:protein lipoylation"/>
    <property type="evidence" value="ECO:0007669"/>
    <property type="project" value="UniProtKB-ARBA"/>
</dbReference>
<dbReference type="Proteomes" id="UP000062260">
    <property type="component" value="Chromosome"/>
</dbReference>
<dbReference type="GO" id="GO:0004077">
    <property type="term" value="F:biotin--[biotin carboxyl-carrier protein] ligase activity"/>
    <property type="evidence" value="ECO:0007669"/>
    <property type="project" value="UniProtKB-EC"/>
</dbReference>
<keyword evidence="3" id="KW-0067">ATP-binding</keyword>
<dbReference type="SUPFAM" id="SSF46785">
    <property type="entry name" value="Winged helix' DNA-binding domain"/>
    <property type="match status" value="1"/>
</dbReference>
<dbReference type="PANTHER" id="PTHR12835">
    <property type="entry name" value="BIOTIN PROTEIN LIGASE"/>
    <property type="match status" value="1"/>
</dbReference>
<proteinExistence type="predicted"/>
<dbReference type="KEGG" id="auh:AWM75_02620"/>
<keyword evidence="7" id="KW-1185">Reference proteome</keyword>
<dbReference type="Gene3D" id="3.30.930.10">
    <property type="entry name" value="Bira Bifunctional Protein, Domain 2"/>
    <property type="match status" value="1"/>
</dbReference>
<dbReference type="Gene3D" id="2.30.30.100">
    <property type="match status" value="1"/>
</dbReference>
<dbReference type="InterPro" id="IPR036390">
    <property type="entry name" value="WH_DNA-bd_sf"/>
</dbReference>